<dbReference type="InterPro" id="IPR023198">
    <property type="entry name" value="PGP-like_dom2"/>
</dbReference>
<dbReference type="PANTHER" id="PTHR46470">
    <property type="entry name" value="N-ACYLNEURAMINATE-9-PHOSPHATASE"/>
    <property type="match status" value="1"/>
</dbReference>
<keyword evidence="2" id="KW-0460">Magnesium</keyword>
<accession>A0ABS7DC95</accession>
<comment type="caution">
    <text evidence="3">The sequence shown here is derived from an EMBL/GenBank/DDBJ whole genome shotgun (WGS) entry which is preliminary data.</text>
</comment>
<dbReference type="SFLD" id="SFLDG01129">
    <property type="entry name" value="C1.5:_HAD__Beta-PGM__Phosphata"/>
    <property type="match status" value="1"/>
</dbReference>
<protein>
    <submittedName>
        <fullName evidence="3">HAD hydrolase-like protein</fullName>
    </submittedName>
</protein>
<evidence type="ECO:0000313" key="3">
    <source>
        <dbReference type="EMBL" id="MBW7477521.1"/>
    </source>
</evidence>
<dbReference type="Pfam" id="PF13419">
    <property type="entry name" value="HAD_2"/>
    <property type="match status" value="1"/>
</dbReference>
<dbReference type="RefSeq" id="WP_219874776.1">
    <property type="nucleotide sequence ID" value="NZ_JAHZIJ010000026.1"/>
</dbReference>
<proteinExistence type="predicted"/>
<keyword evidence="1" id="KW-0378">Hydrolase</keyword>
<reference evidence="3 4" key="1">
    <citation type="submission" date="2021-07" db="EMBL/GenBank/DDBJ databases">
        <title>Paenibacillus radiodurans sp. nov., isolated from the southeastern edge of Tengger Desert.</title>
        <authorList>
            <person name="Zhang G."/>
        </authorList>
    </citation>
    <scope>NUCLEOTIDE SEQUENCE [LARGE SCALE GENOMIC DNA]</scope>
    <source>
        <strain evidence="3 4">DT7-4</strain>
    </source>
</reference>
<dbReference type="InterPro" id="IPR036412">
    <property type="entry name" value="HAD-like_sf"/>
</dbReference>
<dbReference type="Gene3D" id="3.40.50.1000">
    <property type="entry name" value="HAD superfamily/HAD-like"/>
    <property type="match status" value="1"/>
</dbReference>
<dbReference type="InterPro" id="IPR051400">
    <property type="entry name" value="HAD-like_hydrolase"/>
</dbReference>
<evidence type="ECO:0000256" key="1">
    <source>
        <dbReference type="ARBA" id="ARBA00022801"/>
    </source>
</evidence>
<dbReference type="Proteomes" id="UP000812277">
    <property type="component" value="Unassembled WGS sequence"/>
</dbReference>
<keyword evidence="4" id="KW-1185">Reference proteome</keyword>
<dbReference type="SFLD" id="SFLDS00003">
    <property type="entry name" value="Haloacid_Dehalogenase"/>
    <property type="match status" value="1"/>
</dbReference>
<evidence type="ECO:0000256" key="2">
    <source>
        <dbReference type="ARBA" id="ARBA00022842"/>
    </source>
</evidence>
<organism evidence="3 4">
    <name type="scientific">Paenibacillus oenotherae</name>
    <dbReference type="NCBI Taxonomy" id="1435645"/>
    <lineage>
        <taxon>Bacteria</taxon>
        <taxon>Bacillati</taxon>
        <taxon>Bacillota</taxon>
        <taxon>Bacilli</taxon>
        <taxon>Bacillales</taxon>
        <taxon>Paenibacillaceae</taxon>
        <taxon>Paenibacillus</taxon>
    </lineage>
</organism>
<dbReference type="EMBL" id="JAHZIJ010000026">
    <property type="protein sequence ID" value="MBW7477521.1"/>
    <property type="molecule type" value="Genomic_DNA"/>
</dbReference>
<evidence type="ECO:0000313" key="4">
    <source>
        <dbReference type="Proteomes" id="UP000812277"/>
    </source>
</evidence>
<gene>
    <name evidence="3" type="ORF">K0T92_22640</name>
</gene>
<dbReference type="InterPro" id="IPR023214">
    <property type="entry name" value="HAD_sf"/>
</dbReference>
<dbReference type="InterPro" id="IPR041492">
    <property type="entry name" value="HAD_2"/>
</dbReference>
<sequence>MKQNILFDLDDTLIYCNRYFYLVIDQFIDSMASYFHGYNISSDIIRSKQTEIDIAAVHAVGFKSDHFPQSFIDTYRHFSNLVGRTRSVLEEDLLWKLGRSVYEHEVEPYPFMEETLDRLASSGHELHLYTGGELLIQRRKIEKMRLERYFGNRIYIRSHKNNEAMENILQEGGFDRSMTWMIGNSMRTDVVPALTSGIHAIHMKADSEWVYNIVGIDIVPKGAFFTLNKLNEIPDTIHSYLFERSGDSIMGL</sequence>
<name>A0ABS7DC95_9BACL</name>
<dbReference type="Gene3D" id="1.10.150.240">
    <property type="entry name" value="Putative phosphatase, domain 2"/>
    <property type="match status" value="1"/>
</dbReference>
<dbReference type="SUPFAM" id="SSF56784">
    <property type="entry name" value="HAD-like"/>
    <property type="match status" value="1"/>
</dbReference>